<evidence type="ECO:0000313" key="2">
    <source>
        <dbReference type="Proteomes" id="UP000805193"/>
    </source>
</evidence>
<accession>A0AC60PKC6</accession>
<proteinExistence type="predicted"/>
<keyword evidence="2" id="KW-1185">Reference proteome</keyword>
<dbReference type="EMBL" id="JABSTQ010010376">
    <property type="protein sequence ID" value="KAG0421365.1"/>
    <property type="molecule type" value="Genomic_DNA"/>
</dbReference>
<evidence type="ECO:0000313" key="1">
    <source>
        <dbReference type="EMBL" id="KAG0421365.1"/>
    </source>
</evidence>
<comment type="caution">
    <text evidence="1">The sequence shown here is derived from an EMBL/GenBank/DDBJ whole genome shotgun (WGS) entry which is preliminary data.</text>
</comment>
<name>A0AC60PKC6_IXOPE</name>
<protein>
    <submittedName>
        <fullName evidence="1">Uncharacterized protein</fullName>
    </submittedName>
</protein>
<organism evidence="1 2">
    <name type="scientific">Ixodes persulcatus</name>
    <name type="common">Taiga tick</name>
    <dbReference type="NCBI Taxonomy" id="34615"/>
    <lineage>
        <taxon>Eukaryota</taxon>
        <taxon>Metazoa</taxon>
        <taxon>Ecdysozoa</taxon>
        <taxon>Arthropoda</taxon>
        <taxon>Chelicerata</taxon>
        <taxon>Arachnida</taxon>
        <taxon>Acari</taxon>
        <taxon>Parasitiformes</taxon>
        <taxon>Ixodida</taxon>
        <taxon>Ixodoidea</taxon>
        <taxon>Ixodidae</taxon>
        <taxon>Ixodinae</taxon>
        <taxon>Ixodes</taxon>
    </lineage>
</organism>
<gene>
    <name evidence="1" type="ORF">HPB47_002730</name>
</gene>
<sequence>MAGSLFGPSRYQRVQRRVPEGSSEAPLSHRVFISQIPACRRPSAISEESRSTLRRAKVKDALGDASGKGTRLGPWGVPPWGYVALRTRAAVSLALVTGARPASRPCAHRSLTAVDKAPGGRRKAARRPLSPRGEPALRRGEAAPSPTSADVPLTQFQRLDSGRAARRLHTGWSAPQRQDCVGPLSRVVMLQSRSGRCVARPETASARTHEP</sequence>
<reference evidence="1 2" key="1">
    <citation type="journal article" date="2020" name="Cell">
        <title>Large-Scale Comparative Analyses of Tick Genomes Elucidate Their Genetic Diversity and Vector Capacities.</title>
        <authorList>
            <consortium name="Tick Genome and Microbiome Consortium (TIGMIC)"/>
            <person name="Jia N."/>
            <person name="Wang J."/>
            <person name="Shi W."/>
            <person name="Du L."/>
            <person name="Sun Y."/>
            <person name="Zhan W."/>
            <person name="Jiang J.F."/>
            <person name="Wang Q."/>
            <person name="Zhang B."/>
            <person name="Ji P."/>
            <person name="Bell-Sakyi L."/>
            <person name="Cui X.M."/>
            <person name="Yuan T.T."/>
            <person name="Jiang B.G."/>
            <person name="Yang W.F."/>
            <person name="Lam T.T."/>
            <person name="Chang Q.C."/>
            <person name="Ding S.J."/>
            <person name="Wang X.J."/>
            <person name="Zhu J.G."/>
            <person name="Ruan X.D."/>
            <person name="Zhao L."/>
            <person name="Wei J.T."/>
            <person name="Ye R.Z."/>
            <person name="Que T.C."/>
            <person name="Du C.H."/>
            <person name="Zhou Y.H."/>
            <person name="Cheng J.X."/>
            <person name="Dai P.F."/>
            <person name="Guo W.B."/>
            <person name="Han X.H."/>
            <person name="Huang E.J."/>
            <person name="Li L.F."/>
            <person name="Wei W."/>
            <person name="Gao Y.C."/>
            <person name="Liu J.Z."/>
            <person name="Shao H.Z."/>
            <person name="Wang X."/>
            <person name="Wang C.C."/>
            <person name="Yang T.C."/>
            <person name="Huo Q.B."/>
            <person name="Li W."/>
            <person name="Chen H.Y."/>
            <person name="Chen S.E."/>
            <person name="Zhou L.G."/>
            <person name="Ni X.B."/>
            <person name="Tian J.H."/>
            <person name="Sheng Y."/>
            <person name="Liu T."/>
            <person name="Pan Y.S."/>
            <person name="Xia L.Y."/>
            <person name="Li J."/>
            <person name="Zhao F."/>
            <person name="Cao W.C."/>
        </authorList>
    </citation>
    <scope>NUCLEOTIDE SEQUENCE [LARGE SCALE GENOMIC DNA]</scope>
    <source>
        <strain evidence="1">Iper-2018</strain>
    </source>
</reference>
<dbReference type="Proteomes" id="UP000805193">
    <property type="component" value="Unassembled WGS sequence"/>
</dbReference>